<sequence length="199" mass="21318">MSLGIYFFGALALANALSGQDNSYDGRNGPGNDTTTRLNQAFETAVSKKRVPGIAAATFNRDGSITFKQSWGTTSIEDPSSTPKTHLQESPFGFDAGDSYAYGYNIDWLGWVAEAITGVLLASYCEEHILKPLGMQNTDIYPPDLADRQHLANGTITAKPCSASPTKPGDFVDAGGGYLTSTLDDYSTLTKARIRVPGY</sequence>
<dbReference type="KEGG" id="ache:ACHE_20831A"/>
<feature type="chain" id="PRO_5030699892" description="Beta-lactamase-related domain-containing protein" evidence="1">
    <location>
        <begin position="20"/>
        <end position="199"/>
    </location>
</feature>
<protein>
    <recommendedName>
        <fullName evidence="2">Beta-lactamase-related domain-containing protein</fullName>
    </recommendedName>
</protein>
<dbReference type="GeneID" id="66979732"/>
<dbReference type="SUPFAM" id="SSF56601">
    <property type="entry name" value="beta-lactamase/transpeptidase-like"/>
    <property type="match status" value="1"/>
</dbReference>
<proteinExistence type="predicted"/>
<dbReference type="PANTHER" id="PTHR43283">
    <property type="entry name" value="BETA-LACTAMASE-RELATED"/>
    <property type="match status" value="1"/>
</dbReference>
<organism evidence="3 4">
    <name type="scientific">Aspergillus chevalieri</name>
    <name type="common">Eurotium chevalieri</name>
    <dbReference type="NCBI Taxonomy" id="182096"/>
    <lineage>
        <taxon>Eukaryota</taxon>
        <taxon>Fungi</taxon>
        <taxon>Dikarya</taxon>
        <taxon>Ascomycota</taxon>
        <taxon>Pezizomycotina</taxon>
        <taxon>Eurotiomycetes</taxon>
        <taxon>Eurotiomycetidae</taxon>
        <taxon>Eurotiales</taxon>
        <taxon>Aspergillaceae</taxon>
        <taxon>Aspergillus</taxon>
        <taxon>Aspergillus subgen. Aspergillus</taxon>
    </lineage>
</organism>
<feature type="signal peptide" evidence="1">
    <location>
        <begin position="1"/>
        <end position="19"/>
    </location>
</feature>
<dbReference type="EMBL" id="AP024417">
    <property type="protein sequence ID" value="BCR85373.1"/>
    <property type="molecule type" value="Genomic_DNA"/>
</dbReference>
<accession>A0A7R7VK54</accession>
<dbReference type="PANTHER" id="PTHR43283:SF3">
    <property type="entry name" value="BETA-LACTAMASE FAMILY PROTEIN (AFU_ORTHOLOGUE AFUA_5G07500)"/>
    <property type="match status" value="1"/>
</dbReference>
<dbReference type="AlphaFoldDB" id="A0A7R7VK54"/>
<reference evidence="3" key="2">
    <citation type="submission" date="2021-02" db="EMBL/GenBank/DDBJ databases">
        <title>Aspergillus chevalieri M1 genome sequence.</title>
        <authorList>
            <person name="Kadooka C."/>
            <person name="Mori K."/>
            <person name="Futagami T."/>
        </authorList>
    </citation>
    <scope>NUCLEOTIDE SEQUENCE</scope>
    <source>
        <strain evidence="3">M1</strain>
    </source>
</reference>
<keyword evidence="4" id="KW-1185">Reference proteome</keyword>
<dbReference type="RefSeq" id="XP_043133895.1">
    <property type="nucleotide sequence ID" value="XM_043285177.1"/>
</dbReference>
<name>A0A7R7VK54_ASPCH</name>
<keyword evidence="1" id="KW-0732">Signal</keyword>
<dbReference type="InterPro" id="IPR001466">
    <property type="entry name" value="Beta-lactam-related"/>
</dbReference>
<dbReference type="InterPro" id="IPR050789">
    <property type="entry name" value="Diverse_Enzym_Activities"/>
</dbReference>
<dbReference type="Proteomes" id="UP000637239">
    <property type="component" value="Chromosome 2"/>
</dbReference>
<reference evidence="3" key="1">
    <citation type="submission" date="2021-01" db="EMBL/GenBank/DDBJ databases">
        <authorList>
            <consortium name="Aspergillus chevalieri M1 genome sequencing consortium"/>
            <person name="Kazuki M."/>
            <person name="Futagami T."/>
        </authorList>
    </citation>
    <scope>NUCLEOTIDE SEQUENCE</scope>
    <source>
        <strain evidence="3">M1</strain>
    </source>
</reference>
<evidence type="ECO:0000313" key="3">
    <source>
        <dbReference type="EMBL" id="BCR85373.1"/>
    </source>
</evidence>
<dbReference type="Pfam" id="PF00144">
    <property type="entry name" value="Beta-lactamase"/>
    <property type="match status" value="1"/>
</dbReference>
<evidence type="ECO:0000313" key="4">
    <source>
        <dbReference type="Proteomes" id="UP000637239"/>
    </source>
</evidence>
<feature type="domain" description="Beta-lactamase-related" evidence="2">
    <location>
        <begin position="89"/>
        <end position="190"/>
    </location>
</feature>
<evidence type="ECO:0000256" key="1">
    <source>
        <dbReference type="SAM" id="SignalP"/>
    </source>
</evidence>
<gene>
    <name evidence="3" type="ORF">ACHE_20831A</name>
</gene>
<dbReference type="Gene3D" id="3.40.710.10">
    <property type="entry name" value="DD-peptidase/beta-lactamase superfamily"/>
    <property type="match status" value="2"/>
</dbReference>
<dbReference type="InterPro" id="IPR012338">
    <property type="entry name" value="Beta-lactam/transpept-like"/>
</dbReference>
<evidence type="ECO:0000259" key="2">
    <source>
        <dbReference type="Pfam" id="PF00144"/>
    </source>
</evidence>